<feature type="transmembrane region" description="Helical" evidence="1">
    <location>
        <begin position="434"/>
        <end position="453"/>
    </location>
</feature>
<keyword evidence="1" id="KW-1133">Transmembrane helix</keyword>
<dbReference type="Proteomes" id="UP000626109">
    <property type="component" value="Unassembled WGS sequence"/>
</dbReference>
<feature type="chain" id="PRO_5033009265" evidence="2">
    <location>
        <begin position="34"/>
        <end position="820"/>
    </location>
</feature>
<feature type="transmembrane region" description="Helical" evidence="1">
    <location>
        <begin position="744"/>
        <end position="762"/>
    </location>
</feature>
<evidence type="ECO:0000313" key="4">
    <source>
        <dbReference type="Proteomes" id="UP000626109"/>
    </source>
</evidence>
<feature type="signal peptide" evidence="2">
    <location>
        <begin position="1"/>
        <end position="33"/>
    </location>
</feature>
<name>A0A813JB15_POLGL</name>
<protein>
    <submittedName>
        <fullName evidence="3">Uncharacterized protein</fullName>
    </submittedName>
</protein>
<keyword evidence="1" id="KW-0472">Membrane</keyword>
<evidence type="ECO:0000313" key="3">
    <source>
        <dbReference type="EMBL" id="CAE8669195.1"/>
    </source>
</evidence>
<proteinExistence type="predicted"/>
<feature type="transmembrane region" description="Helical" evidence="1">
    <location>
        <begin position="587"/>
        <end position="607"/>
    </location>
</feature>
<feature type="transmembrane region" description="Helical" evidence="1">
    <location>
        <begin position="342"/>
        <end position="363"/>
    </location>
</feature>
<dbReference type="EMBL" id="CAJNNW010022343">
    <property type="protein sequence ID" value="CAE8669195.1"/>
    <property type="molecule type" value="Genomic_DNA"/>
</dbReference>
<accession>A0A813JB15</accession>
<feature type="transmembrane region" description="Helical" evidence="1">
    <location>
        <begin position="549"/>
        <end position="567"/>
    </location>
</feature>
<evidence type="ECO:0000256" key="2">
    <source>
        <dbReference type="SAM" id="SignalP"/>
    </source>
</evidence>
<dbReference type="AlphaFoldDB" id="A0A813JB15"/>
<sequence length="820" mass="90296">MVPSKVLHVSHLQSGALRLWLGVSIMLCWEAAASDDCWSGGFTSEACCSAEFGPAGNAACWLPEAGFTHERCCQRSRTPTSMSGPANDPLVLFADPLVVARARGGSSPQNDTAESSLPASSCWSEGFTSEACCHSEFGLAGNEACWLPEAGFTYERCCLPDQSPHTVSRLGIGTYSESKSAEVGPHVWVRRIGKDGSVHIQTRLHHDTERKGGDTHQLDMSQCVHRFIFATHGSLMSRYVACSGDPAGRLHAGSRSVRGNRKMCEDELRGVMWTATATVYDNAASSEAMWNFDTCVPDFCSSDEVRLLAANLVAARLDSLQLAAMSTIQVEMLSGSMTATPFGVYVGILVVAASALAAGLQMLRTPERGIWKLLVSVLSASSAFEDLTARTGESEVFGVHCLRVAGTVGQMLNHFMCFRYQRNDPSWLAMLRFLQWWICSFFVISIYLLVGACHGGLRYAAFADRFWRKVQRQAVLIGVNLFLERHIFAFLEGAAISPLPSHLLSMEDGTESWLKVLLIQMAAPWQWSAELWQWLLVSLMLGAEAVGPRAAMMTWLALCMLALPMLWDASDGAIDGSREQPPFMRFWSARVPFCLLLVPVMGVLGLAAPLDVAPELAVHCRVHLGNDLRDCRVATLVYNQPFLLEVSFSVPALLLLPSLAAPAVAKDEEHTKLGGAKVATHQLDPGKGQQGHTFETPIRTLVLIASRVSPIATLLEHRLSLVFIYICPPLDHDWRHMLFLQGPIYVVWGHVVCMLVWVFFFQPVRRSIAVLTSILPNCFVRQFLVPSILIALLYLNRRHIAASYFEDTVHSLGTVLRRVF</sequence>
<feature type="transmembrane region" description="Helical" evidence="1">
    <location>
        <begin position="474"/>
        <end position="496"/>
    </location>
</feature>
<comment type="caution">
    <text evidence="3">The sequence shown here is derived from an EMBL/GenBank/DDBJ whole genome shotgun (WGS) entry which is preliminary data.</text>
</comment>
<evidence type="ECO:0000256" key="1">
    <source>
        <dbReference type="SAM" id="Phobius"/>
    </source>
</evidence>
<organism evidence="3 4">
    <name type="scientific">Polarella glacialis</name>
    <name type="common">Dinoflagellate</name>
    <dbReference type="NCBI Taxonomy" id="89957"/>
    <lineage>
        <taxon>Eukaryota</taxon>
        <taxon>Sar</taxon>
        <taxon>Alveolata</taxon>
        <taxon>Dinophyceae</taxon>
        <taxon>Suessiales</taxon>
        <taxon>Suessiaceae</taxon>
        <taxon>Polarella</taxon>
    </lineage>
</organism>
<keyword evidence="1" id="KW-0812">Transmembrane</keyword>
<reference evidence="3" key="1">
    <citation type="submission" date="2021-02" db="EMBL/GenBank/DDBJ databases">
        <authorList>
            <person name="Dougan E. K."/>
            <person name="Rhodes N."/>
            <person name="Thang M."/>
            <person name="Chan C."/>
        </authorList>
    </citation>
    <scope>NUCLEOTIDE SEQUENCE</scope>
</reference>
<feature type="transmembrane region" description="Helical" evidence="1">
    <location>
        <begin position="774"/>
        <end position="795"/>
    </location>
</feature>
<gene>
    <name evidence="3" type="ORF">PGLA2088_LOCUS17124</name>
</gene>
<keyword evidence="2" id="KW-0732">Signal</keyword>